<dbReference type="RefSeq" id="WP_169763234.1">
    <property type="nucleotide sequence ID" value="NZ_JABCUR010000003.1"/>
</dbReference>
<dbReference type="GO" id="GO:0043138">
    <property type="term" value="F:3'-5' DNA helicase activity"/>
    <property type="evidence" value="ECO:0007669"/>
    <property type="project" value="UniProtKB-EC"/>
</dbReference>
<dbReference type="InterPro" id="IPR014017">
    <property type="entry name" value="DNA_helicase_UvrD-like_C"/>
</dbReference>
<organism evidence="13 14">
    <name type="scientific">Mobiluncus mulieris</name>
    <dbReference type="NCBI Taxonomy" id="2052"/>
    <lineage>
        <taxon>Bacteria</taxon>
        <taxon>Bacillati</taxon>
        <taxon>Actinomycetota</taxon>
        <taxon>Actinomycetes</taxon>
        <taxon>Actinomycetales</taxon>
        <taxon>Actinomycetaceae</taxon>
        <taxon>Mobiluncus</taxon>
    </lineage>
</organism>
<dbReference type="Proteomes" id="UP000575397">
    <property type="component" value="Unassembled WGS sequence"/>
</dbReference>
<dbReference type="GO" id="GO:0016787">
    <property type="term" value="F:hydrolase activity"/>
    <property type="evidence" value="ECO:0007669"/>
    <property type="project" value="UniProtKB-UniRule"/>
</dbReference>
<dbReference type="EC" id="5.6.2.4" evidence="8"/>
<dbReference type="SUPFAM" id="SSF52540">
    <property type="entry name" value="P-loop containing nucleoside triphosphate hydrolases"/>
    <property type="match status" value="1"/>
</dbReference>
<evidence type="ECO:0000313" key="12">
    <source>
        <dbReference type="EMBL" id="NMW64801.1"/>
    </source>
</evidence>
<dbReference type="EMBL" id="JABCUR010000003">
    <property type="protein sequence ID" value="NMW64801.1"/>
    <property type="molecule type" value="Genomic_DNA"/>
</dbReference>
<sequence>MKSHDSPLLVVYESMFNLNWIPDKSVSTACGKHLDWMELSFRIKTLTPIKHPTKGKKLLETPRNDQPEMLLEQLDPSQREVATHQHGALCVLAGAGTGKTRAITYRIAYGVRTGAVAAENILALSFTQKAAGEMRERLTGLGVPGVETRTFHSAALAQARFFWPQVVGGEILRVMSGKASLVTAAAARLGLDPSRAQVRDLAGEIEWAKVSLLAPDEYVEAARAAGRMGVANLNPERIADLAAAYEEVKAEAQALDFEDILLVCAGMLDEREDVLRAVQARYQYFVVDEYQDVSPLQNYLLLRWLGHRRDLAVVGDAAQTIYSFAGATPSFLTDFTRGYPEAKVVELTRDYRSTPQVVGLANQVLADAKDAAGRPLGGTVQLVSQREDGPDVQWFIAEDDQTEASTVAKRSWHLMKQGTNPKDIAILFRTNSQAGLFGTELARMGLPYVVKDQVKSGFEADGASKDSIPREAITLASLHSAKGLEWEAVFLVGASEGLLPINLSTTDAQIEEERRLTYVGITRARSLLTISYAKGKRPGASGEREACRFLAPFWARPQLDVTGTARHRA</sequence>
<comment type="catalytic activity">
    <reaction evidence="7">
        <text>Couples ATP hydrolysis with the unwinding of duplex DNA by translocating in the 3'-5' direction.</text>
        <dbReference type="EC" id="5.6.2.4"/>
    </reaction>
</comment>
<evidence type="ECO:0000259" key="11">
    <source>
        <dbReference type="PROSITE" id="PS51198"/>
    </source>
</evidence>
<evidence type="ECO:0000256" key="3">
    <source>
        <dbReference type="ARBA" id="ARBA00022801"/>
    </source>
</evidence>
<dbReference type="GO" id="GO:0033202">
    <property type="term" value="C:DNA helicase complex"/>
    <property type="evidence" value="ECO:0007669"/>
    <property type="project" value="TreeGrafter"/>
</dbReference>
<dbReference type="InterPro" id="IPR013986">
    <property type="entry name" value="DExx_box_DNA_helicase_dom_sf"/>
</dbReference>
<dbReference type="PROSITE" id="PS51198">
    <property type="entry name" value="UVRD_HELICASE_ATP_BIND"/>
    <property type="match status" value="1"/>
</dbReference>
<evidence type="ECO:0000256" key="2">
    <source>
        <dbReference type="ARBA" id="ARBA00022741"/>
    </source>
</evidence>
<comment type="caution">
    <text evidence="13">The sequence shown here is derived from an EMBL/GenBank/DDBJ whole genome shotgun (WGS) entry which is preliminary data.</text>
</comment>
<comment type="similarity">
    <text evidence="1">Belongs to the helicase family. UvrD subfamily.</text>
</comment>
<dbReference type="CDD" id="cd17932">
    <property type="entry name" value="DEXQc_UvrD"/>
    <property type="match status" value="1"/>
</dbReference>
<name>A0A7Y0UVW2_9ACTO</name>
<evidence type="ECO:0000256" key="9">
    <source>
        <dbReference type="ARBA" id="ARBA00048988"/>
    </source>
</evidence>
<dbReference type="CDD" id="cd18807">
    <property type="entry name" value="SF1_C_UvrD"/>
    <property type="match status" value="1"/>
</dbReference>
<evidence type="ECO:0000256" key="4">
    <source>
        <dbReference type="ARBA" id="ARBA00022806"/>
    </source>
</evidence>
<evidence type="ECO:0000313" key="15">
    <source>
        <dbReference type="Proteomes" id="UP000578252"/>
    </source>
</evidence>
<dbReference type="Proteomes" id="UP000578252">
    <property type="component" value="Unassembled WGS sequence"/>
</dbReference>
<keyword evidence="4 10" id="KW-0347">Helicase</keyword>
<evidence type="ECO:0000313" key="14">
    <source>
        <dbReference type="Proteomes" id="UP000575397"/>
    </source>
</evidence>
<keyword evidence="6" id="KW-0413">Isomerase</keyword>
<evidence type="ECO:0000256" key="1">
    <source>
        <dbReference type="ARBA" id="ARBA00009922"/>
    </source>
</evidence>
<dbReference type="Pfam" id="PF13361">
    <property type="entry name" value="UvrD_C"/>
    <property type="match status" value="2"/>
</dbReference>
<proteinExistence type="inferred from homology"/>
<evidence type="ECO:0000256" key="5">
    <source>
        <dbReference type="ARBA" id="ARBA00022840"/>
    </source>
</evidence>
<evidence type="ECO:0000256" key="10">
    <source>
        <dbReference type="PROSITE-ProRule" id="PRU00560"/>
    </source>
</evidence>
<dbReference type="InterPro" id="IPR027417">
    <property type="entry name" value="P-loop_NTPase"/>
</dbReference>
<feature type="binding site" evidence="10">
    <location>
        <begin position="93"/>
        <end position="100"/>
    </location>
    <ligand>
        <name>ATP</name>
        <dbReference type="ChEBI" id="CHEBI:30616"/>
    </ligand>
</feature>
<feature type="domain" description="UvrD-like helicase ATP-binding" evidence="11">
    <location>
        <begin position="72"/>
        <end position="354"/>
    </location>
</feature>
<accession>A0A7Y0UVW2</accession>
<dbReference type="Gene3D" id="1.10.10.160">
    <property type="match status" value="1"/>
</dbReference>
<dbReference type="PANTHER" id="PTHR11070:SF69">
    <property type="entry name" value="ATP-DEPENDENT DNA HELICASE UVRD2"/>
    <property type="match status" value="1"/>
</dbReference>
<protein>
    <recommendedName>
        <fullName evidence="8">DNA 3'-5' helicase</fullName>
        <ecNumber evidence="8">5.6.2.4</ecNumber>
    </recommendedName>
</protein>
<evidence type="ECO:0000313" key="13">
    <source>
        <dbReference type="EMBL" id="NMX04343.1"/>
    </source>
</evidence>
<dbReference type="EMBL" id="JABCUS010000032">
    <property type="protein sequence ID" value="NMX04343.1"/>
    <property type="molecule type" value="Genomic_DNA"/>
</dbReference>
<keyword evidence="3 10" id="KW-0378">Hydrolase</keyword>
<dbReference type="GO" id="GO:0005829">
    <property type="term" value="C:cytosol"/>
    <property type="evidence" value="ECO:0007669"/>
    <property type="project" value="TreeGrafter"/>
</dbReference>
<dbReference type="InterPro" id="IPR000212">
    <property type="entry name" value="DNA_helicase_UvrD/REP"/>
</dbReference>
<dbReference type="GO" id="GO:0005524">
    <property type="term" value="F:ATP binding"/>
    <property type="evidence" value="ECO:0007669"/>
    <property type="project" value="UniProtKB-UniRule"/>
</dbReference>
<dbReference type="AlphaFoldDB" id="A0A7Y0UVW2"/>
<dbReference type="PANTHER" id="PTHR11070">
    <property type="entry name" value="UVRD / RECB / PCRA DNA HELICASE FAMILY MEMBER"/>
    <property type="match status" value="1"/>
</dbReference>
<dbReference type="Pfam" id="PF00580">
    <property type="entry name" value="UvrD-helicase"/>
    <property type="match status" value="1"/>
</dbReference>
<dbReference type="GO" id="GO:0000725">
    <property type="term" value="P:recombinational repair"/>
    <property type="evidence" value="ECO:0007669"/>
    <property type="project" value="TreeGrafter"/>
</dbReference>
<evidence type="ECO:0000256" key="8">
    <source>
        <dbReference type="ARBA" id="ARBA00034808"/>
    </source>
</evidence>
<keyword evidence="2 10" id="KW-0547">Nucleotide-binding</keyword>
<evidence type="ECO:0000256" key="6">
    <source>
        <dbReference type="ARBA" id="ARBA00023235"/>
    </source>
</evidence>
<dbReference type="InterPro" id="IPR014016">
    <property type="entry name" value="UvrD-like_ATP-bd"/>
</dbReference>
<dbReference type="GO" id="GO:0003677">
    <property type="term" value="F:DNA binding"/>
    <property type="evidence" value="ECO:0007669"/>
    <property type="project" value="InterPro"/>
</dbReference>
<evidence type="ECO:0000256" key="7">
    <source>
        <dbReference type="ARBA" id="ARBA00034617"/>
    </source>
</evidence>
<reference evidence="14 15" key="1">
    <citation type="submission" date="2020-04" db="EMBL/GenBank/DDBJ databases">
        <title>Antimicrobial susceptibility and clonality of vaginal-derived multi-drug resistant Mobiluncus isolates in China.</title>
        <authorList>
            <person name="Zhang X."/>
        </authorList>
    </citation>
    <scope>NUCLEOTIDE SEQUENCE [LARGE SCALE GENOMIC DNA]</scope>
    <source>
        <strain evidence="13 14">12</strain>
        <strain evidence="12 15">13</strain>
    </source>
</reference>
<dbReference type="Gene3D" id="3.40.50.300">
    <property type="entry name" value="P-loop containing nucleotide triphosphate hydrolases"/>
    <property type="match status" value="3"/>
</dbReference>
<keyword evidence="5 10" id="KW-0067">ATP-binding</keyword>
<gene>
    <name evidence="13" type="ORF">HHJ77_10620</name>
    <name evidence="12" type="ORF">HHJ78_04475</name>
</gene>
<comment type="catalytic activity">
    <reaction evidence="9">
        <text>ATP + H2O = ADP + phosphate + H(+)</text>
        <dbReference type="Rhea" id="RHEA:13065"/>
        <dbReference type="ChEBI" id="CHEBI:15377"/>
        <dbReference type="ChEBI" id="CHEBI:15378"/>
        <dbReference type="ChEBI" id="CHEBI:30616"/>
        <dbReference type="ChEBI" id="CHEBI:43474"/>
        <dbReference type="ChEBI" id="CHEBI:456216"/>
        <dbReference type="EC" id="5.6.2.4"/>
    </reaction>
</comment>